<organism evidence="3 4">
    <name type="scientific">Siccirubricoccus deserti</name>
    <dbReference type="NCBI Taxonomy" id="2013562"/>
    <lineage>
        <taxon>Bacteria</taxon>
        <taxon>Pseudomonadati</taxon>
        <taxon>Pseudomonadota</taxon>
        <taxon>Alphaproteobacteria</taxon>
        <taxon>Acetobacterales</taxon>
        <taxon>Roseomonadaceae</taxon>
        <taxon>Siccirubricoccus</taxon>
    </lineage>
</organism>
<feature type="compositionally biased region" description="Basic and acidic residues" evidence="2">
    <location>
        <begin position="85"/>
        <end position="95"/>
    </location>
</feature>
<proteinExistence type="inferred from homology"/>
<protein>
    <submittedName>
        <fullName evidence="3">Uncharacterized protein</fullName>
    </submittedName>
</protein>
<evidence type="ECO:0000256" key="2">
    <source>
        <dbReference type="SAM" id="MobiDB-lite"/>
    </source>
</evidence>
<comment type="similarity">
    <text evidence="1">Belongs to the UPF0065 (bug) family.</text>
</comment>
<sequence>MAWRRRQILAGATALPEVPALAETLPVFEMGIWVGLFAPAGTPAPVVARVNALTREVLALPEVQTRLLSIGADADAGRGIRHLPPQRDRPLDRRGPGGRTHSGLAPAAQHAADDPGRRHRNADRHQRAGAGCMAELVGDIQRHVTALTRIAAG</sequence>
<feature type="region of interest" description="Disordered" evidence="2">
    <location>
        <begin position="78"/>
        <end position="127"/>
    </location>
</feature>
<dbReference type="Gene3D" id="3.40.190.150">
    <property type="entry name" value="Bordetella uptake gene, domain 1"/>
    <property type="match status" value="1"/>
</dbReference>
<dbReference type="EMBL" id="JACOMF010000025">
    <property type="protein sequence ID" value="MBC4017252.1"/>
    <property type="molecule type" value="Genomic_DNA"/>
</dbReference>
<evidence type="ECO:0000313" key="3">
    <source>
        <dbReference type="EMBL" id="MBC4017252.1"/>
    </source>
</evidence>
<dbReference type="Proteomes" id="UP000600101">
    <property type="component" value="Unassembled WGS sequence"/>
</dbReference>
<accession>A0A9X0R2Q5</accession>
<keyword evidence="4" id="KW-1185">Reference proteome</keyword>
<dbReference type="InterPro" id="IPR005064">
    <property type="entry name" value="BUG"/>
</dbReference>
<evidence type="ECO:0000256" key="1">
    <source>
        <dbReference type="ARBA" id="ARBA00006987"/>
    </source>
</evidence>
<name>A0A9X0R2Q5_9PROT</name>
<evidence type="ECO:0000313" key="4">
    <source>
        <dbReference type="Proteomes" id="UP000600101"/>
    </source>
</evidence>
<comment type="caution">
    <text evidence="3">The sequence shown here is derived from an EMBL/GenBank/DDBJ whole genome shotgun (WGS) entry which is preliminary data.</text>
</comment>
<reference evidence="3" key="1">
    <citation type="submission" date="2020-08" db="EMBL/GenBank/DDBJ databases">
        <authorList>
            <person name="Hu Y."/>
            <person name="Nguyen S.V."/>
            <person name="Li F."/>
            <person name="Fanning S."/>
        </authorList>
    </citation>
    <scope>NUCLEOTIDE SEQUENCE</scope>
    <source>
        <strain evidence="3">SYSU D8009</strain>
    </source>
</reference>
<dbReference type="Pfam" id="PF03401">
    <property type="entry name" value="TctC"/>
    <property type="match status" value="1"/>
</dbReference>
<gene>
    <name evidence="3" type="ORF">H7965_18240</name>
</gene>
<dbReference type="AlphaFoldDB" id="A0A9X0R2Q5"/>
<dbReference type="InterPro" id="IPR042100">
    <property type="entry name" value="Bug_dom1"/>
</dbReference>